<evidence type="ECO:0000256" key="5">
    <source>
        <dbReference type="ARBA" id="ARBA00037999"/>
    </source>
</evidence>
<organism evidence="9 10">
    <name type="scientific">Brochothrix thermosphacta</name>
    <name type="common">Microbacterium thermosphactum</name>
    <dbReference type="NCBI Taxonomy" id="2756"/>
    <lineage>
        <taxon>Bacteria</taxon>
        <taxon>Bacillati</taxon>
        <taxon>Bacillota</taxon>
        <taxon>Bacilli</taxon>
        <taxon>Bacillales</taxon>
        <taxon>Listeriaceae</taxon>
        <taxon>Brochothrix</taxon>
    </lineage>
</organism>
<keyword evidence="3 9" id="KW-0808">Transferase</keyword>
<feature type="active site" description="Proton acceptor" evidence="6">
    <location>
        <position position="189"/>
    </location>
</feature>
<dbReference type="Gene3D" id="3.40.640.10">
    <property type="entry name" value="Type I PLP-dependent aspartate aminotransferase-like (Major domain)"/>
    <property type="match status" value="1"/>
</dbReference>
<evidence type="ECO:0000256" key="7">
    <source>
        <dbReference type="PIRSR" id="PIRSR000390-2"/>
    </source>
</evidence>
<accession>A0A1D2KY49</accession>
<dbReference type="CDD" id="cd00616">
    <property type="entry name" value="AHBA_syn"/>
    <property type="match status" value="1"/>
</dbReference>
<dbReference type="InterPro" id="IPR015421">
    <property type="entry name" value="PyrdxlP-dep_Trfase_major"/>
</dbReference>
<dbReference type="InterPro" id="IPR015424">
    <property type="entry name" value="PyrdxlP-dep_Trfase"/>
</dbReference>
<dbReference type="PIRSF" id="PIRSF000390">
    <property type="entry name" value="PLP_StrS"/>
    <property type="match status" value="1"/>
</dbReference>
<keyword evidence="10" id="KW-1185">Reference proteome</keyword>
<evidence type="ECO:0000313" key="9">
    <source>
        <dbReference type="EMBL" id="ATF26553.1"/>
    </source>
</evidence>
<evidence type="ECO:0000256" key="8">
    <source>
        <dbReference type="RuleBase" id="RU004508"/>
    </source>
</evidence>
<dbReference type="PANTHER" id="PTHR30244">
    <property type="entry name" value="TRANSAMINASE"/>
    <property type="match status" value="1"/>
</dbReference>
<evidence type="ECO:0000256" key="6">
    <source>
        <dbReference type="PIRSR" id="PIRSR000390-1"/>
    </source>
</evidence>
<dbReference type="KEGG" id="bths:CNY62_09200"/>
<evidence type="ECO:0000313" key="10">
    <source>
        <dbReference type="Proteomes" id="UP000243591"/>
    </source>
</evidence>
<gene>
    <name evidence="9" type="ORF">CNY62_09200</name>
</gene>
<dbReference type="Gene3D" id="3.90.1150.10">
    <property type="entry name" value="Aspartate Aminotransferase, domain 1"/>
    <property type="match status" value="1"/>
</dbReference>
<comment type="cofactor">
    <cofactor evidence="1">
        <name>pyridoxal 5'-phosphate</name>
        <dbReference type="ChEBI" id="CHEBI:597326"/>
    </cofactor>
</comment>
<dbReference type="OrthoDB" id="9810913at2"/>
<dbReference type="AlphaFoldDB" id="A0A1D2KY49"/>
<dbReference type="GO" id="GO:0008483">
    <property type="term" value="F:transaminase activity"/>
    <property type="evidence" value="ECO:0007669"/>
    <property type="project" value="UniProtKB-KW"/>
</dbReference>
<dbReference type="InterPro" id="IPR015422">
    <property type="entry name" value="PyrdxlP-dep_Trfase_small"/>
</dbReference>
<dbReference type="GO" id="GO:0000271">
    <property type="term" value="P:polysaccharide biosynthetic process"/>
    <property type="evidence" value="ECO:0007669"/>
    <property type="project" value="TreeGrafter"/>
</dbReference>
<evidence type="ECO:0000256" key="2">
    <source>
        <dbReference type="ARBA" id="ARBA00022576"/>
    </source>
</evidence>
<feature type="modified residue" description="N6-(pyridoxal phosphate)lysine" evidence="7">
    <location>
        <position position="189"/>
    </location>
</feature>
<sequence>MNKIPLAIPHMSGHEMSYIQQAFDTNWIAPVGPNINLFEEKVRDYTGASYSVATSSGTAALHLALDLIGVEKEDTVFCSTFTFIASANPIIYQSATPIFIDSELETWNMSPIALEKALLQAKQQRQLPKAIIVVHIYGQPAKMNEILALAQSYGIPVIEDAAESLGSKYYGKDTGTLGELGIYSFNGNKIITTSGGGMLVSRTETTISSAKFLAEQAKEQAPYYQHEKTGYNYRLSNISAGIGCGQMAVLDKRVAQKRDIYVRYYEAFFNKLPVTFQTEIEETFSNRWLTALQFKGITPLVLKNELDKYGIEARLLWKPLHMQPVFKDAVFISENNDDQMSNAEYLFSTGLCLPSATQMTEAEQNYVIEICMMLFKQLTDNK</sequence>
<dbReference type="Pfam" id="PF01041">
    <property type="entry name" value="DegT_DnrJ_EryC1"/>
    <property type="match status" value="1"/>
</dbReference>
<keyword evidence="2 9" id="KW-0032">Aminotransferase</keyword>
<evidence type="ECO:0000256" key="1">
    <source>
        <dbReference type="ARBA" id="ARBA00001933"/>
    </source>
</evidence>
<dbReference type="SUPFAM" id="SSF53383">
    <property type="entry name" value="PLP-dependent transferases"/>
    <property type="match status" value="1"/>
</dbReference>
<dbReference type="RefSeq" id="WP_069126033.1">
    <property type="nucleotide sequence ID" value="NZ_CP023483.1"/>
</dbReference>
<name>A0A1D2KY49_BROTH</name>
<protein>
    <submittedName>
        <fullName evidence="9">Pyridoxal phosphate-dependent aminotransferase</fullName>
    </submittedName>
</protein>
<reference evidence="9 10" key="1">
    <citation type="submission" date="2017-09" db="EMBL/GenBank/DDBJ databases">
        <title>Complete Genome Sequences of Two Strains of the Meat Spoilage Bacterium Brochothrix thermosphacta Isolated from Ground Chicken.</title>
        <authorList>
            <person name="Paoli G.C."/>
            <person name="Wijey C."/>
            <person name="Chen C.-Y."/>
            <person name="Nguyen L."/>
            <person name="Yan X."/>
            <person name="Irwin P.L."/>
        </authorList>
    </citation>
    <scope>NUCLEOTIDE SEQUENCE [LARGE SCALE GENOMIC DNA]</scope>
    <source>
        <strain evidence="9 10">BI</strain>
    </source>
</reference>
<keyword evidence="4 7" id="KW-0663">Pyridoxal phosphate</keyword>
<dbReference type="FunFam" id="3.40.640.10:FF:000090">
    <property type="entry name" value="Pyridoxal phosphate-dependent aminotransferase"/>
    <property type="match status" value="1"/>
</dbReference>
<dbReference type="Proteomes" id="UP000243591">
    <property type="component" value="Chromosome"/>
</dbReference>
<comment type="similarity">
    <text evidence="5 8">Belongs to the DegT/DnrJ/EryC1 family.</text>
</comment>
<dbReference type="EMBL" id="CP023483">
    <property type="protein sequence ID" value="ATF26553.1"/>
    <property type="molecule type" value="Genomic_DNA"/>
</dbReference>
<proteinExistence type="inferred from homology"/>
<dbReference type="InterPro" id="IPR000653">
    <property type="entry name" value="DegT/StrS_aminotransferase"/>
</dbReference>
<evidence type="ECO:0000256" key="4">
    <source>
        <dbReference type="ARBA" id="ARBA00022898"/>
    </source>
</evidence>
<dbReference type="GO" id="GO:0030170">
    <property type="term" value="F:pyridoxal phosphate binding"/>
    <property type="evidence" value="ECO:0007669"/>
    <property type="project" value="TreeGrafter"/>
</dbReference>
<evidence type="ECO:0000256" key="3">
    <source>
        <dbReference type="ARBA" id="ARBA00022679"/>
    </source>
</evidence>
<dbReference type="PANTHER" id="PTHR30244:SF34">
    <property type="entry name" value="DTDP-4-AMINO-4,6-DIDEOXYGALACTOSE TRANSAMINASE"/>
    <property type="match status" value="1"/>
</dbReference>